<dbReference type="OMA" id="LEDYQHH"/>
<dbReference type="CTD" id="118472"/>
<dbReference type="RefSeq" id="XP_002940354.2">
    <property type="nucleotide sequence ID" value="XM_002940308.4"/>
</dbReference>
<evidence type="ECO:0000259" key="1">
    <source>
        <dbReference type="PROSITE" id="PS00028"/>
    </source>
</evidence>
<dbReference type="SMART" id="SM00355">
    <property type="entry name" value="ZnF_C2H2"/>
    <property type="match status" value="3"/>
</dbReference>
<organism evidence="2 3">
    <name type="scientific">Xenopus tropicalis</name>
    <name type="common">Western clawed frog</name>
    <name type="synonym">Silurana tropicalis</name>
    <dbReference type="NCBI Taxonomy" id="8364"/>
    <lineage>
        <taxon>Eukaryota</taxon>
        <taxon>Metazoa</taxon>
        <taxon>Chordata</taxon>
        <taxon>Craniata</taxon>
        <taxon>Vertebrata</taxon>
        <taxon>Euteleostomi</taxon>
        <taxon>Amphibia</taxon>
        <taxon>Batrachia</taxon>
        <taxon>Anura</taxon>
        <taxon>Pipoidea</taxon>
        <taxon>Pipidae</taxon>
        <taxon>Xenopodinae</taxon>
        <taxon>Xenopus</taxon>
        <taxon>Silurana</taxon>
    </lineage>
</organism>
<keyword evidence="2" id="KW-1185">Reference proteome</keyword>
<dbReference type="AGR" id="Xenbase:XB-GENE-958453"/>
<dbReference type="OrthoDB" id="18440at2759"/>
<dbReference type="Xenbase" id="XB-GENE-958453">
    <property type="gene designation" value="znf511"/>
</dbReference>
<dbReference type="PANTHER" id="PTHR21354">
    <property type="entry name" value="ZINC FINGER PROTEIN 511"/>
    <property type="match status" value="1"/>
</dbReference>
<evidence type="ECO:0000313" key="3">
    <source>
        <dbReference type="RefSeq" id="XP_002940354.2"/>
    </source>
</evidence>
<evidence type="ECO:0000313" key="2">
    <source>
        <dbReference type="Proteomes" id="UP000008143"/>
    </source>
</evidence>
<evidence type="ECO:0000313" key="4">
    <source>
        <dbReference type="Xenbase" id="XB-GENE-958453"/>
    </source>
</evidence>
<dbReference type="Proteomes" id="UP000008143">
    <property type="component" value="Chromosome 7"/>
</dbReference>
<accession>A0A8J0QW85</accession>
<feature type="domain" description="C2H2-type" evidence="1">
    <location>
        <begin position="82"/>
        <end position="105"/>
    </location>
</feature>
<protein>
    <submittedName>
        <fullName evidence="3">Zinc finger protein 511</fullName>
    </submittedName>
</protein>
<dbReference type="KEGG" id="xtr:100380156"/>
<dbReference type="InterPro" id="IPR013087">
    <property type="entry name" value="Znf_C2H2_type"/>
</dbReference>
<gene>
    <name evidence="3 4" type="primary">znf511</name>
</gene>
<sequence length="261" mass="29856">MISHELVSSLSETKLVNVRDLAVLSVENDLKMKEAGSSQVIRFKRQHEFFEDGDLSRHFYIRDVLTSIGKVKETSKLSLFCCQTAGCSHVFDTLESYEHHYNTMHRNVCTTCKHFFPTARLLDIHIFECHNSIFEIMAGKGNMYQCLVEGCAENFKNSMERENHLVTMHLYPSDFHFDKTKKSRSKNNQNLISRKDASMDIVTGEDSCVESMEIGVVRFEDKSSESLPPTKIPSTCLHTKYRIPSTICFGQGAVRGFSFKK</sequence>
<dbReference type="AlphaFoldDB" id="A0A8J0QW85"/>
<dbReference type="GeneID" id="100380156"/>
<dbReference type="PANTHER" id="PTHR21354:SF0">
    <property type="entry name" value="ZINC FINGER PROTEIN 511"/>
    <property type="match status" value="1"/>
</dbReference>
<dbReference type="InterPro" id="IPR039258">
    <property type="entry name" value="ZNF511"/>
</dbReference>
<proteinExistence type="predicted"/>
<feature type="domain" description="C2H2-type" evidence="1">
    <location>
        <begin position="146"/>
        <end position="169"/>
    </location>
</feature>
<dbReference type="PROSITE" id="PS00028">
    <property type="entry name" value="ZINC_FINGER_C2H2_1"/>
    <property type="match status" value="2"/>
</dbReference>
<reference evidence="3" key="1">
    <citation type="submission" date="2025-08" db="UniProtKB">
        <authorList>
            <consortium name="RefSeq"/>
        </authorList>
    </citation>
    <scope>IDENTIFICATION</scope>
    <source>
        <strain evidence="3">Nigerian</strain>
        <tissue evidence="3">Liver and blood</tissue>
    </source>
</reference>
<name>A0A8J0QW85_XENTR</name>